<protein>
    <submittedName>
        <fullName evidence="2">Uncharacterized protein</fullName>
    </submittedName>
</protein>
<dbReference type="RefSeq" id="WP_259857898.1">
    <property type="nucleotide sequence ID" value="NZ_BAAAST010000007.1"/>
</dbReference>
<reference evidence="2" key="1">
    <citation type="submission" date="2021-04" db="EMBL/GenBank/DDBJ databases">
        <authorList>
            <person name="Hartkoorn R.C."/>
            <person name="Beaudoing E."/>
            <person name="Hot D."/>
        </authorList>
    </citation>
    <scope>NUCLEOTIDE SEQUENCE</scope>
    <source>
        <strain evidence="2">NRRL B-16292</strain>
    </source>
</reference>
<evidence type="ECO:0000313" key="2">
    <source>
        <dbReference type="EMBL" id="UWP80140.1"/>
    </source>
</evidence>
<evidence type="ECO:0000256" key="1">
    <source>
        <dbReference type="SAM" id="MobiDB-lite"/>
    </source>
</evidence>
<keyword evidence="3" id="KW-1185">Reference proteome</keyword>
<sequence>MRFYRESDAKPVIKRLAEQLGVHPEALRDRFGVEPVLRVLNIAPSTYCGWLAREAAPARGLLSEIVNPPRCRGNLTLTDLLAVAAPGQREQAQAGGHGHHGDDDSSAVTAVHGGPSQPISRVKHCNWFMY</sequence>
<evidence type="ECO:0000313" key="3">
    <source>
        <dbReference type="Proteomes" id="UP001059617"/>
    </source>
</evidence>
<dbReference type="EMBL" id="CP073720">
    <property type="protein sequence ID" value="UWP80140.1"/>
    <property type="molecule type" value="Genomic_DNA"/>
</dbReference>
<proteinExistence type="predicted"/>
<name>A0ABY5VRH4_9ACTN</name>
<feature type="region of interest" description="Disordered" evidence="1">
    <location>
        <begin position="86"/>
        <end position="117"/>
    </location>
</feature>
<accession>A0ABY5VRH4</accession>
<organism evidence="2 3">
    <name type="scientific">Dactylosporangium fulvum</name>
    <dbReference type="NCBI Taxonomy" id="53359"/>
    <lineage>
        <taxon>Bacteria</taxon>
        <taxon>Bacillati</taxon>
        <taxon>Actinomycetota</taxon>
        <taxon>Actinomycetes</taxon>
        <taxon>Micromonosporales</taxon>
        <taxon>Micromonosporaceae</taxon>
        <taxon>Dactylosporangium</taxon>
    </lineage>
</organism>
<gene>
    <name evidence="2" type="ORF">Dfulv_33945</name>
</gene>
<dbReference type="Proteomes" id="UP001059617">
    <property type="component" value="Chromosome"/>
</dbReference>
<reference evidence="2" key="2">
    <citation type="submission" date="2022-09" db="EMBL/GenBank/DDBJ databases">
        <title>Biosynthetic gene clusters of Dactylosporangioum fulvum.</title>
        <authorList>
            <person name="Caradec T."/>
        </authorList>
    </citation>
    <scope>NUCLEOTIDE SEQUENCE</scope>
    <source>
        <strain evidence="2">NRRL B-16292</strain>
    </source>
</reference>